<dbReference type="AlphaFoldDB" id="A0A1L9NVE1"/>
<keyword evidence="1" id="KW-0732">Signal</keyword>
<dbReference type="OrthoDB" id="6105464at2"/>
<organism evidence="2 3">
    <name type="scientific">Planktotalea frisia</name>
    <dbReference type="NCBI Taxonomy" id="696762"/>
    <lineage>
        <taxon>Bacteria</taxon>
        <taxon>Pseudomonadati</taxon>
        <taxon>Pseudomonadota</taxon>
        <taxon>Alphaproteobacteria</taxon>
        <taxon>Rhodobacterales</taxon>
        <taxon>Paracoccaceae</taxon>
        <taxon>Planktotalea</taxon>
    </lineage>
</organism>
<proteinExistence type="predicted"/>
<gene>
    <name evidence="2" type="ORF">PFRI_26420</name>
</gene>
<evidence type="ECO:0000256" key="1">
    <source>
        <dbReference type="SAM" id="SignalP"/>
    </source>
</evidence>
<accession>A0A1L9NVE1</accession>
<feature type="chain" id="PRO_5013132288" description="Aggregation factor core protein MAFp3" evidence="1">
    <location>
        <begin position="23"/>
        <end position="170"/>
    </location>
</feature>
<comment type="caution">
    <text evidence="2">The sequence shown here is derived from an EMBL/GenBank/DDBJ whole genome shotgun (WGS) entry which is preliminary data.</text>
</comment>
<feature type="signal peptide" evidence="1">
    <location>
        <begin position="1"/>
        <end position="22"/>
    </location>
</feature>
<dbReference type="EMBL" id="MLCB01000155">
    <property type="protein sequence ID" value="OJI93124.1"/>
    <property type="molecule type" value="Genomic_DNA"/>
</dbReference>
<dbReference type="STRING" id="696762.PFRI_26420"/>
<reference evidence="2 3" key="1">
    <citation type="submission" date="2016-10" db="EMBL/GenBank/DDBJ databases">
        <title>Genome sequence of Planktotalea frisia SH6-1.</title>
        <authorList>
            <person name="Poehlein A."/>
            <person name="Bakenhus I."/>
            <person name="Voget S."/>
            <person name="Brinkhoff T."/>
            <person name="Simon M."/>
        </authorList>
    </citation>
    <scope>NUCLEOTIDE SEQUENCE [LARGE SCALE GENOMIC DNA]</scope>
    <source>
        <strain evidence="2 3">SH6-1</strain>
    </source>
</reference>
<keyword evidence="3" id="KW-1185">Reference proteome</keyword>
<protein>
    <recommendedName>
        <fullName evidence="4">Aggregation factor core protein MAFp3</fullName>
    </recommendedName>
</protein>
<dbReference type="RefSeq" id="WP_072631178.1">
    <property type="nucleotide sequence ID" value="NZ_MLCB01000155.1"/>
</dbReference>
<evidence type="ECO:0000313" key="3">
    <source>
        <dbReference type="Proteomes" id="UP000184514"/>
    </source>
</evidence>
<evidence type="ECO:0008006" key="4">
    <source>
        <dbReference type="Google" id="ProtNLM"/>
    </source>
</evidence>
<name>A0A1L9NVE1_9RHOB</name>
<dbReference type="Proteomes" id="UP000184514">
    <property type="component" value="Unassembled WGS sequence"/>
</dbReference>
<sequence>MLFKRTLTLTTLVAFSATLAQADISARFIEGAPKDRFEITSTSECLKGPLTVTINLDGSAGGLIFDTTAAGAGVEVFQPFELTSGGALVEQAPKVMDGDKALSIGLSALPKGQTVAFTLDVDDTGGAREITVNGAEIAGASVMLLVGGESKQAMFGSDAKATLSNSGCSS</sequence>
<evidence type="ECO:0000313" key="2">
    <source>
        <dbReference type="EMBL" id="OJI93124.1"/>
    </source>
</evidence>